<dbReference type="eggNOG" id="COG0473">
    <property type="taxonomic scope" value="Bacteria"/>
</dbReference>
<proteinExistence type="predicted"/>
<sequence>MKQLEIAVIPGDGIGKEVVPAALDVLRTIADVHGGLRFTFTEFPWNCEYYMEHEKMMPDDGLQFGRRNWLDYFGEEKMGNVLLKAIEDVTADGVKTPDIGGKATTREVTEEIAAA</sequence>
<keyword evidence="3" id="KW-0479">Metal-binding</keyword>
<keyword evidence="8" id="KW-0456">Lyase</keyword>
<dbReference type="EC" id="4.1.1.73" evidence="8"/>
<dbReference type="GO" id="GO:0046553">
    <property type="term" value="F:D-malate dehydrogenase (decarboxylating) (NAD+) activity"/>
    <property type="evidence" value="ECO:0007669"/>
    <property type="project" value="UniProtKB-EC"/>
</dbReference>
<dbReference type="GO" id="GO:0050319">
    <property type="term" value="F:tartrate decarboxylase activity"/>
    <property type="evidence" value="ECO:0007669"/>
    <property type="project" value="UniProtKB-EC"/>
</dbReference>
<comment type="cofactor">
    <cofactor evidence="2">
        <name>Mg(2+)</name>
        <dbReference type="ChEBI" id="CHEBI:18420"/>
    </cofactor>
</comment>
<dbReference type="InterPro" id="IPR024084">
    <property type="entry name" value="IsoPropMal-DH-like_dom"/>
</dbReference>
<dbReference type="Pfam" id="PF00180">
    <property type="entry name" value="Iso_dh"/>
    <property type="match status" value="1"/>
</dbReference>
<comment type="caution">
    <text evidence="8">The sequence shown here is derived from an EMBL/GenBank/DDBJ whole genome shotgun (WGS) entry which is preliminary data.</text>
</comment>
<evidence type="ECO:0000256" key="6">
    <source>
        <dbReference type="ARBA" id="ARBA00023211"/>
    </source>
</evidence>
<dbReference type="PATRIC" id="fig|81408.3.peg.1285"/>
<evidence type="ECO:0000313" key="8">
    <source>
        <dbReference type="EMBL" id="KYD18935.1"/>
    </source>
</evidence>
<evidence type="ECO:0000256" key="5">
    <source>
        <dbReference type="ARBA" id="ARBA00023027"/>
    </source>
</evidence>
<evidence type="ECO:0000256" key="2">
    <source>
        <dbReference type="ARBA" id="ARBA00001946"/>
    </source>
</evidence>
<dbReference type="GO" id="GO:0009027">
    <property type="term" value="F:tartrate dehydrogenase activity"/>
    <property type="evidence" value="ECO:0007669"/>
    <property type="project" value="UniProtKB-EC"/>
</dbReference>
<dbReference type="EC" id="1.1.1.93" evidence="8"/>
<dbReference type="EC" id="1.1.1.83" evidence="8"/>
<protein>
    <submittedName>
        <fullName evidence="8">Tartrate dehydrogenase</fullName>
        <ecNumber evidence="8">1.1.1.83</ecNumber>
        <ecNumber evidence="8">1.1.1.93</ecNumber>
        <ecNumber evidence="8">4.1.1.73</ecNumber>
    </submittedName>
</protein>
<gene>
    <name evidence="8" type="ORF">B4119_3765</name>
</gene>
<accession>A0A150M3D4</accession>
<evidence type="ECO:0000256" key="1">
    <source>
        <dbReference type="ARBA" id="ARBA00001936"/>
    </source>
</evidence>
<dbReference type="Proteomes" id="UP000075455">
    <property type="component" value="Unassembled WGS sequence"/>
</dbReference>
<reference evidence="8 9" key="1">
    <citation type="submission" date="2016-01" db="EMBL/GenBank/DDBJ databases">
        <title>Draft Genome Sequences of Seven Thermophilic Sporeformers Isolated from Foods.</title>
        <authorList>
            <person name="Berendsen E.M."/>
            <person name="Wells-Bennik M.H."/>
            <person name="Krawcyk A.O."/>
            <person name="De Jong A."/>
            <person name="Holsappel S."/>
            <person name="Eijlander R.T."/>
            <person name="Kuipers O.P."/>
        </authorList>
    </citation>
    <scope>NUCLEOTIDE SEQUENCE [LARGE SCALE GENOMIC DNA]</scope>
    <source>
        <strain evidence="8 9">B4119</strain>
    </source>
</reference>
<dbReference type="AlphaFoldDB" id="A0A150M3D4"/>
<organism evidence="8 9">
    <name type="scientific">Saccharococcus caldoxylosilyticus</name>
    <dbReference type="NCBI Taxonomy" id="81408"/>
    <lineage>
        <taxon>Bacteria</taxon>
        <taxon>Bacillati</taxon>
        <taxon>Bacillota</taxon>
        <taxon>Bacilli</taxon>
        <taxon>Bacillales</taxon>
        <taxon>Anoxybacillaceae</taxon>
        <taxon>Saccharococcus</taxon>
    </lineage>
</organism>
<dbReference type="GO" id="GO:0046872">
    <property type="term" value="F:metal ion binding"/>
    <property type="evidence" value="ECO:0007669"/>
    <property type="project" value="UniProtKB-KW"/>
</dbReference>
<feature type="domain" description="Isopropylmalate dehydrogenase-like" evidence="7">
    <location>
        <begin position="6"/>
        <end position="63"/>
    </location>
</feature>
<dbReference type="EMBL" id="LQYS01000014">
    <property type="protein sequence ID" value="KYD18935.1"/>
    <property type="molecule type" value="Genomic_DNA"/>
</dbReference>
<keyword evidence="6" id="KW-0464">Manganese</keyword>
<name>A0A150M3D4_9BACL</name>
<dbReference type="SUPFAM" id="SSF53659">
    <property type="entry name" value="Isocitrate/Isopropylmalate dehydrogenase-like"/>
    <property type="match status" value="2"/>
</dbReference>
<evidence type="ECO:0000256" key="4">
    <source>
        <dbReference type="ARBA" id="ARBA00023002"/>
    </source>
</evidence>
<keyword evidence="5" id="KW-0520">NAD</keyword>
<dbReference type="PANTHER" id="PTHR43275:SF1">
    <property type="entry name" value="D-MALATE DEHYDROGENASE [DECARBOXYLATING]"/>
    <property type="match status" value="1"/>
</dbReference>
<evidence type="ECO:0000256" key="3">
    <source>
        <dbReference type="ARBA" id="ARBA00022723"/>
    </source>
</evidence>
<evidence type="ECO:0000313" key="9">
    <source>
        <dbReference type="Proteomes" id="UP000075455"/>
    </source>
</evidence>
<dbReference type="InterPro" id="IPR050501">
    <property type="entry name" value="ICDH/IPMDH"/>
</dbReference>
<dbReference type="PANTHER" id="PTHR43275">
    <property type="entry name" value="D-MALATE DEHYDROGENASE [DECARBOXYLATING]"/>
    <property type="match status" value="1"/>
</dbReference>
<dbReference type="STRING" id="81408.B4119_3765"/>
<comment type="cofactor">
    <cofactor evidence="1">
        <name>Mn(2+)</name>
        <dbReference type="ChEBI" id="CHEBI:29035"/>
    </cofactor>
</comment>
<dbReference type="Gene3D" id="3.40.718.10">
    <property type="entry name" value="Isopropylmalate Dehydrogenase"/>
    <property type="match status" value="2"/>
</dbReference>
<keyword evidence="4 8" id="KW-0560">Oxidoreductase</keyword>
<evidence type="ECO:0000259" key="7">
    <source>
        <dbReference type="Pfam" id="PF00180"/>
    </source>
</evidence>